<dbReference type="GO" id="GO:0046872">
    <property type="term" value="F:metal ion binding"/>
    <property type="evidence" value="ECO:0007669"/>
    <property type="project" value="UniProtKB-KW"/>
</dbReference>
<proteinExistence type="predicted"/>
<accession>A0A445MTU3</accession>
<sequence length="423" mass="46996">MKDNYDINNYTYDMDRCIGCKGCVWVDHVYMPGVRYGVKCPSNAYKLFDGYAPMGREKIGKALLEGRIDYTPEYLDVMYMCQLCGACDAGCKRNLDLEPLSVLESLRVKAVKDGKGPMPAHKKVAQNIAEKGNRYGAAEKRSGWITKDTKISDKADMVYFPGCSASYVEKGIAQATGKILNKAGINFMTLGDKDTCCGHPVATSGMLDEAKAIARKNIDILKATGATTLVTSCAECYNTWKVIYPKMLSKNFADMGYQVIHLVEVVSKLVNEGKFTFSKPMNIRAAYHDPCRMARQGEPWVEWEGTRGQWGILTPKKEYRRGTFGVYQQPRDILNKIQGLDLVEMPRMKENAFCCGAGGGVMDAYPDFAMWAATERLTEVQSVAAEAVISACPYCKKVFNEASKANNMNIKAYDITEIILACM</sequence>
<evidence type="ECO:0000259" key="7">
    <source>
        <dbReference type="Pfam" id="PF13183"/>
    </source>
</evidence>
<dbReference type="EMBL" id="OJIN01000066">
    <property type="protein sequence ID" value="SPD72886.1"/>
    <property type="molecule type" value="Genomic_DNA"/>
</dbReference>
<evidence type="ECO:0000259" key="6">
    <source>
        <dbReference type="Pfam" id="PF02754"/>
    </source>
</evidence>
<name>A0A445MTU3_9BACT</name>
<dbReference type="InterPro" id="IPR051460">
    <property type="entry name" value="HdrC_iron-sulfur_subunit"/>
</dbReference>
<dbReference type="SUPFAM" id="SSF54862">
    <property type="entry name" value="4Fe-4S ferredoxins"/>
    <property type="match status" value="1"/>
</dbReference>
<dbReference type="Pfam" id="PF02754">
    <property type="entry name" value="CCG"/>
    <property type="match status" value="2"/>
</dbReference>
<dbReference type="Pfam" id="PF13183">
    <property type="entry name" value="Fer4_8"/>
    <property type="match status" value="1"/>
</dbReference>
<evidence type="ECO:0000256" key="3">
    <source>
        <dbReference type="ARBA" id="ARBA00023002"/>
    </source>
</evidence>
<reference evidence="8" key="1">
    <citation type="submission" date="2018-01" db="EMBL/GenBank/DDBJ databases">
        <authorList>
            <person name="Regsiter A."/>
            <person name="William W."/>
        </authorList>
    </citation>
    <scope>NUCLEOTIDE SEQUENCE</scope>
    <source>
        <strain evidence="8">TRIP AH-1</strain>
    </source>
</reference>
<keyword evidence="4" id="KW-0408">Iron</keyword>
<evidence type="ECO:0000256" key="5">
    <source>
        <dbReference type="ARBA" id="ARBA00023014"/>
    </source>
</evidence>
<keyword evidence="1" id="KW-0004">4Fe-4S</keyword>
<dbReference type="PANTHER" id="PTHR43255">
    <property type="entry name" value="IRON-SULFUR-BINDING OXIDOREDUCTASE FADF-RELATED-RELATED"/>
    <property type="match status" value="1"/>
</dbReference>
<evidence type="ECO:0000256" key="2">
    <source>
        <dbReference type="ARBA" id="ARBA00022723"/>
    </source>
</evidence>
<keyword evidence="3" id="KW-0560">Oxidoreductase</keyword>
<feature type="domain" description="Cysteine-rich" evidence="6">
    <location>
        <begin position="327"/>
        <end position="397"/>
    </location>
</feature>
<feature type="domain" description="4Fe-4S ferredoxin-type" evidence="7">
    <location>
        <begin position="14"/>
        <end position="94"/>
    </location>
</feature>
<dbReference type="AlphaFoldDB" id="A0A445MTU3"/>
<dbReference type="GO" id="GO:0016491">
    <property type="term" value="F:oxidoreductase activity"/>
    <property type="evidence" value="ECO:0007669"/>
    <property type="project" value="UniProtKB-KW"/>
</dbReference>
<dbReference type="PANTHER" id="PTHR43255:SF1">
    <property type="entry name" value="IRON-SULFUR-BINDING OXIDOREDUCTASE FADF-RELATED"/>
    <property type="match status" value="1"/>
</dbReference>
<protein>
    <submittedName>
        <fullName evidence="8">CoB--CoM heterodisulfide reductase iron-sulfur subunit D family protein</fullName>
    </submittedName>
</protein>
<evidence type="ECO:0000256" key="1">
    <source>
        <dbReference type="ARBA" id="ARBA00022485"/>
    </source>
</evidence>
<dbReference type="GO" id="GO:0005886">
    <property type="term" value="C:plasma membrane"/>
    <property type="evidence" value="ECO:0007669"/>
    <property type="project" value="TreeGrafter"/>
</dbReference>
<dbReference type="GO" id="GO:0051539">
    <property type="term" value="F:4 iron, 4 sulfur cluster binding"/>
    <property type="evidence" value="ECO:0007669"/>
    <property type="project" value="UniProtKB-KW"/>
</dbReference>
<gene>
    <name evidence="8" type="ORF">PITCH_A1580041</name>
</gene>
<organism evidence="8">
    <name type="scientific">uncultured Desulfobacterium sp</name>
    <dbReference type="NCBI Taxonomy" id="201089"/>
    <lineage>
        <taxon>Bacteria</taxon>
        <taxon>Pseudomonadati</taxon>
        <taxon>Thermodesulfobacteriota</taxon>
        <taxon>Desulfobacteria</taxon>
        <taxon>Desulfobacterales</taxon>
        <taxon>Desulfobacteriaceae</taxon>
        <taxon>Desulfobacterium</taxon>
        <taxon>environmental samples</taxon>
    </lineage>
</organism>
<dbReference type="InterPro" id="IPR017896">
    <property type="entry name" value="4Fe4S_Fe-S-bd"/>
</dbReference>
<evidence type="ECO:0000313" key="8">
    <source>
        <dbReference type="EMBL" id="SPD72886.1"/>
    </source>
</evidence>
<feature type="domain" description="Cysteine-rich" evidence="6">
    <location>
        <begin position="158"/>
        <end position="239"/>
    </location>
</feature>
<keyword evidence="2" id="KW-0479">Metal-binding</keyword>
<dbReference type="InterPro" id="IPR004017">
    <property type="entry name" value="Cys_rich_dom"/>
</dbReference>
<keyword evidence="5" id="KW-0411">Iron-sulfur</keyword>
<evidence type="ECO:0000256" key="4">
    <source>
        <dbReference type="ARBA" id="ARBA00023004"/>
    </source>
</evidence>